<feature type="domain" description="Carbohydrate kinase FGGY N-terminal" evidence="11">
    <location>
        <begin position="5"/>
        <end position="216"/>
    </location>
</feature>
<keyword evidence="2 8" id="KW-0859">Xylose metabolism</keyword>
<comment type="caution">
    <text evidence="13">The sequence shown here is derived from an EMBL/GenBank/DDBJ whole genome shotgun (WGS) entry which is preliminary data.</text>
</comment>
<dbReference type="RefSeq" id="WP_241035010.1">
    <property type="nucleotide sequence ID" value="NZ_BAAAJF010000009.1"/>
</dbReference>
<dbReference type="EMBL" id="JAKXMK010000003">
    <property type="protein sequence ID" value="MCH6164997.1"/>
    <property type="molecule type" value="Genomic_DNA"/>
</dbReference>
<feature type="binding site" evidence="8">
    <location>
        <begin position="71"/>
        <end position="72"/>
    </location>
    <ligand>
        <name>substrate</name>
    </ligand>
</feature>
<accession>A0ABS9T8Z2</accession>
<evidence type="ECO:0000313" key="13">
    <source>
        <dbReference type="EMBL" id="MCH6164997.1"/>
    </source>
</evidence>
<keyword evidence="5 8" id="KW-0418">Kinase</keyword>
<keyword evidence="3 8" id="KW-0808">Transferase</keyword>
<evidence type="ECO:0000256" key="7">
    <source>
        <dbReference type="ARBA" id="ARBA00023277"/>
    </source>
</evidence>
<name>A0ABS9T8Z2_9PSEU</name>
<evidence type="ECO:0000256" key="8">
    <source>
        <dbReference type="HAMAP-Rule" id="MF_02220"/>
    </source>
</evidence>
<dbReference type="InterPro" id="IPR006000">
    <property type="entry name" value="Xylulokinase"/>
</dbReference>
<dbReference type="Gene3D" id="3.30.420.40">
    <property type="match status" value="2"/>
</dbReference>
<reference evidence="13 14" key="1">
    <citation type="submission" date="2022-03" db="EMBL/GenBank/DDBJ databases">
        <title>Pseudonocardia alaer sp. nov., a novel actinomycete isolated from reed forest soil.</title>
        <authorList>
            <person name="Wang L."/>
        </authorList>
    </citation>
    <scope>NUCLEOTIDE SEQUENCE [LARGE SCALE GENOMIC DNA]</scope>
    <source>
        <strain evidence="13 14">Y-16303</strain>
    </source>
</reference>
<dbReference type="PANTHER" id="PTHR43095:SF5">
    <property type="entry name" value="XYLULOSE KINASE"/>
    <property type="match status" value="1"/>
</dbReference>
<dbReference type="InterPro" id="IPR018485">
    <property type="entry name" value="FGGY_C"/>
</dbReference>
<dbReference type="CDD" id="cd07809">
    <property type="entry name" value="ASKHA_NBD_FGGY_BaXK-like"/>
    <property type="match status" value="1"/>
</dbReference>
<dbReference type="Pfam" id="PF00370">
    <property type="entry name" value="FGGY_N"/>
    <property type="match status" value="1"/>
</dbReference>
<dbReference type="GO" id="GO:0004856">
    <property type="term" value="F:D-xylulokinase activity"/>
    <property type="evidence" value="ECO:0007669"/>
    <property type="project" value="UniProtKB-EC"/>
</dbReference>
<evidence type="ECO:0000259" key="12">
    <source>
        <dbReference type="Pfam" id="PF02782"/>
    </source>
</evidence>
<keyword evidence="6 8" id="KW-0067">ATP-binding</keyword>
<sequence>MSLVAGVDSSTQSSTVVIRDATTGELIRSGRAPHPPGTEVDPNAWWDALQGAIADAGGLDGVEAMAVAGQQHGMVCLDADGEVVRPALLWNDTRSAGAAADLVAELGAKEWAEATGSVPVASFTVTKLRWLATHEPEHAAATAAVCLPHDWLTWKLRGTGVLTDLVTDRSDASGTGYFSGSTGEYRPDLLERALGRSDVILPRVLGPAEPAGRTPDGVLLGPGAGDNASAALGLAAERGDVVISIGTSGVVSTVTTTTTADETAIIAGFASATGEHLPLVCTLNAARVLDATARMLGVDHAELSRLALSAPAGADGLVLVPYLEGERTPNRPDATGALHGLTLANSTPAHIARAAVEGLLCGLADALDALVAAGVAVQRALLVGGGARSDAVARIAPAVLGRPVLLPTPGEYVADGAARQAAWVLAGTSAPPRWAAADTVTFEAEPTPAVRERYAQVRELTAHQLA</sequence>
<dbReference type="InterPro" id="IPR050406">
    <property type="entry name" value="FGGY_Carb_Kinase"/>
</dbReference>
<proteinExistence type="inferred from homology"/>
<keyword evidence="7 8" id="KW-0119">Carbohydrate metabolism</keyword>
<evidence type="ECO:0000256" key="3">
    <source>
        <dbReference type="ARBA" id="ARBA00022679"/>
    </source>
</evidence>
<evidence type="ECO:0000256" key="5">
    <source>
        <dbReference type="ARBA" id="ARBA00022777"/>
    </source>
</evidence>
<dbReference type="InterPro" id="IPR018483">
    <property type="entry name" value="Carb_kinase_FGGY_CS"/>
</dbReference>
<evidence type="ECO:0000256" key="10">
    <source>
        <dbReference type="RuleBase" id="RU364073"/>
    </source>
</evidence>
<evidence type="ECO:0000256" key="6">
    <source>
        <dbReference type="ARBA" id="ARBA00022840"/>
    </source>
</evidence>
<evidence type="ECO:0000256" key="4">
    <source>
        <dbReference type="ARBA" id="ARBA00022741"/>
    </source>
</evidence>
<comment type="similarity">
    <text evidence="1 8 9">Belongs to the FGGY kinase family.</text>
</comment>
<dbReference type="NCBIfam" id="TIGR01312">
    <property type="entry name" value="XylB"/>
    <property type="match status" value="1"/>
</dbReference>
<dbReference type="Proteomes" id="UP001299970">
    <property type="component" value="Unassembled WGS sequence"/>
</dbReference>
<organism evidence="13 14">
    <name type="scientific">Pseudonocardia alaniniphila</name>
    <dbReference type="NCBI Taxonomy" id="75291"/>
    <lineage>
        <taxon>Bacteria</taxon>
        <taxon>Bacillati</taxon>
        <taxon>Actinomycetota</taxon>
        <taxon>Actinomycetes</taxon>
        <taxon>Pseudonocardiales</taxon>
        <taxon>Pseudonocardiaceae</taxon>
        <taxon>Pseudonocardia</taxon>
    </lineage>
</organism>
<evidence type="ECO:0000256" key="2">
    <source>
        <dbReference type="ARBA" id="ARBA00022629"/>
    </source>
</evidence>
<feature type="active site" description="Proton acceptor" evidence="8">
    <location>
        <position position="226"/>
    </location>
</feature>
<feature type="domain" description="Carbohydrate kinase FGGY C-terminal" evidence="12">
    <location>
        <begin position="242"/>
        <end position="423"/>
    </location>
</feature>
<evidence type="ECO:0000256" key="9">
    <source>
        <dbReference type="RuleBase" id="RU003733"/>
    </source>
</evidence>
<dbReference type="EC" id="2.7.1.17" evidence="8 10"/>
<evidence type="ECO:0000256" key="1">
    <source>
        <dbReference type="ARBA" id="ARBA00009156"/>
    </source>
</evidence>
<evidence type="ECO:0000259" key="11">
    <source>
        <dbReference type="Pfam" id="PF00370"/>
    </source>
</evidence>
<comment type="function">
    <text evidence="8">Catalyzes the phosphorylation of D-xylulose to D-xylulose 5-phosphate.</text>
</comment>
<feature type="site" description="Important for activity" evidence="8">
    <location>
        <position position="8"/>
    </location>
</feature>
<dbReference type="PIRSF" id="PIRSF000538">
    <property type="entry name" value="GlpK"/>
    <property type="match status" value="1"/>
</dbReference>
<dbReference type="Pfam" id="PF02782">
    <property type="entry name" value="FGGY_C"/>
    <property type="match status" value="1"/>
</dbReference>
<comment type="catalytic activity">
    <reaction evidence="8 10">
        <text>D-xylulose + ATP = D-xylulose 5-phosphate + ADP + H(+)</text>
        <dbReference type="Rhea" id="RHEA:10964"/>
        <dbReference type="ChEBI" id="CHEBI:15378"/>
        <dbReference type="ChEBI" id="CHEBI:17140"/>
        <dbReference type="ChEBI" id="CHEBI:30616"/>
        <dbReference type="ChEBI" id="CHEBI:57737"/>
        <dbReference type="ChEBI" id="CHEBI:456216"/>
        <dbReference type="EC" id="2.7.1.17"/>
    </reaction>
</comment>
<keyword evidence="4 8" id="KW-0547">Nucleotide-binding</keyword>
<evidence type="ECO:0000313" key="14">
    <source>
        <dbReference type="Proteomes" id="UP001299970"/>
    </source>
</evidence>
<dbReference type="SUPFAM" id="SSF53067">
    <property type="entry name" value="Actin-like ATPase domain"/>
    <property type="match status" value="2"/>
</dbReference>
<keyword evidence="14" id="KW-1185">Reference proteome</keyword>
<dbReference type="PANTHER" id="PTHR43095">
    <property type="entry name" value="SUGAR KINASE"/>
    <property type="match status" value="1"/>
</dbReference>
<gene>
    <name evidence="8 10 13" type="primary">xylB</name>
    <name evidence="13" type="ORF">MMF94_04820</name>
</gene>
<protein>
    <recommendedName>
        <fullName evidence="8 10">Xylulose kinase</fullName>
        <shortName evidence="8 10">Xylulokinase</shortName>
        <ecNumber evidence="8 10">2.7.1.17</ecNumber>
    </recommendedName>
</protein>
<dbReference type="PROSITE" id="PS00445">
    <property type="entry name" value="FGGY_KINASES_2"/>
    <property type="match status" value="1"/>
</dbReference>
<dbReference type="InterPro" id="IPR043129">
    <property type="entry name" value="ATPase_NBD"/>
</dbReference>
<dbReference type="PROSITE" id="PS00933">
    <property type="entry name" value="FGGY_KINASES_1"/>
    <property type="match status" value="1"/>
</dbReference>
<dbReference type="InterPro" id="IPR000577">
    <property type="entry name" value="Carb_kinase_FGGY"/>
</dbReference>
<dbReference type="InterPro" id="IPR018484">
    <property type="entry name" value="FGGY_N"/>
</dbReference>
<dbReference type="HAMAP" id="MF_02220">
    <property type="entry name" value="XylB"/>
    <property type="match status" value="1"/>
</dbReference>